<dbReference type="Proteomes" id="UP001075354">
    <property type="component" value="Chromosome 13"/>
</dbReference>
<feature type="chain" id="PRO_5043764988" description="EB domain-containing protein" evidence="2">
    <location>
        <begin position="19"/>
        <end position="286"/>
    </location>
</feature>
<feature type="compositionally biased region" description="Basic and acidic residues" evidence="1">
    <location>
        <begin position="246"/>
        <end position="256"/>
    </location>
</feature>
<keyword evidence="2" id="KW-0732">Signal</keyword>
<reference evidence="4" key="1">
    <citation type="submission" date="2022-12" db="EMBL/GenBank/DDBJ databases">
        <title>Chromosome-level genome assembly of the bean flower thrips Megalurothrips usitatus.</title>
        <authorList>
            <person name="Ma L."/>
            <person name="Liu Q."/>
            <person name="Li H."/>
            <person name="Cai W."/>
        </authorList>
    </citation>
    <scope>NUCLEOTIDE SEQUENCE</scope>
    <source>
        <strain evidence="4">Cailab_2022a</strain>
    </source>
</reference>
<feature type="region of interest" description="Disordered" evidence="1">
    <location>
        <begin position="246"/>
        <end position="271"/>
    </location>
</feature>
<gene>
    <name evidence="4" type="ORF">ONE63_003201</name>
</gene>
<dbReference type="AlphaFoldDB" id="A0AAV7XAZ9"/>
<accession>A0AAV7XAZ9</accession>
<feature type="domain" description="EB" evidence="3">
    <location>
        <begin position="96"/>
        <end position="149"/>
    </location>
</feature>
<name>A0AAV7XAZ9_9NEOP</name>
<evidence type="ECO:0000313" key="4">
    <source>
        <dbReference type="EMBL" id="KAJ1521542.1"/>
    </source>
</evidence>
<evidence type="ECO:0000259" key="3">
    <source>
        <dbReference type="Pfam" id="PF01683"/>
    </source>
</evidence>
<dbReference type="InterPro" id="IPR006149">
    <property type="entry name" value="EB_dom"/>
</dbReference>
<sequence>MFHFFLEVLPPLLPNCSADQDCVKSLGRHSACRDFWCACTDEAQYDAGFSKTCLLTRRAVGESCKENGDCRGVANSYCKAGSCHCDAGFVFSDDASKCLPVSTSASPACEEHRQCVILLQSPAGPTGPAVCVGGRCRCRYDHEHVNGTCVLKKERGKGCSADAECVDLEGGACVQGVCACREGFAPDVAANKCLPVLRSPGAACTEDIQCSEGLGDLGHCSAGACACVDGAALNADNKCACAAGEEPRGGRCERTAPGKQQPVKQEGGKGNQLLKSYPSFVLKLSF</sequence>
<protein>
    <recommendedName>
        <fullName evidence="3">EB domain-containing protein</fullName>
    </recommendedName>
</protein>
<dbReference type="PANTHER" id="PTHR39069">
    <property type="entry name" value="ECDYSONE-INDUCIBLE GENE E1, ISOFORM A"/>
    <property type="match status" value="1"/>
</dbReference>
<keyword evidence="5" id="KW-1185">Reference proteome</keyword>
<feature type="signal peptide" evidence="2">
    <location>
        <begin position="1"/>
        <end position="18"/>
    </location>
</feature>
<evidence type="ECO:0000313" key="5">
    <source>
        <dbReference type="Proteomes" id="UP001075354"/>
    </source>
</evidence>
<comment type="caution">
    <text evidence="4">The sequence shown here is derived from an EMBL/GenBank/DDBJ whole genome shotgun (WGS) entry which is preliminary data.</text>
</comment>
<evidence type="ECO:0000256" key="2">
    <source>
        <dbReference type="SAM" id="SignalP"/>
    </source>
</evidence>
<proteinExistence type="predicted"/>
<evidence type="ECO:0000256" key="1">
    <source>
        <dbReference type="SAM" id="MobiDB-lite"/>
    </source>
</evidence>
<dbReference type="Pfam" id="PF01683">
    <property type="entry name" value="EB"/>
    <property type="match status" value="1"/>
</dbReference>
<dbReference type="PANTHER" id="PTHR39069:SF8">
    <property type="entry name" value="FI17111P1"/>
    <property type="match status" value="1"/>
</dbReference>
<organism evidence="4 5">
    <name type="scientific">Megalurothrips usitatus</name>
    <name type="common">bean blossom thrips</name>
    <dbReference type="NCBI Taxonomy" id="439358"/>
    <lineage>
        <taxon>Eukaryota</taxon>
        <taxon>Metazoa</taxon>
        <taxon>Ecdysozoa</taxon>
        <taxon>Arthropoda</taxon>
        <taxon>Hexapoda</taxon>
        <taxon>Insecta</taxon>
        <taxon>Pterygota</taxon>
        <taxon>Neoptera</taxon>
        <taxon>Paraneoptera</taxon>
        <taxon>Thysanoptera</taxon>
        <taxon>Terebrantia</taxon>
        <taxon>Thripoidea</taxon>
        <taxon>Thripidae</taxon>
        <taxon>Megalurothrips</taxon>
    </lineage>
</organism>
<dbReference type="EMBL" id="JAPTSV010000013">
    <property type="protein sequence ID" value="KAJ1521542.1"/>
    <property type="molecule type" value="Genomic_DNA"/>
</dbReference>